<accession>A0A1L5BP05</accession>
<name>A0A1L5BP05_SPHIB</name>
<evidence type="ECO:0000313" key="2">
    <source>
        <dbReference type="Proteomes" id="UP000004550"/>
    </source>
</evidence>
<dbReference type="EMBL" id="CP013070">
    <property type="protein sequence ID" value="APL94596.1"/>
    <property type="molecule type" value="Genomic_DNA"/>
</dbReference>
<reference evidence="1 2" key="1">
    <citation type="journal article" date="2012" name="J. Bacteriol.">
        <title>Genome sequence of Sphingobium indicum B90A, a hexachlorocyclohexane-degrading bacterium.</title>
        <authorList>
            <person name="Anand S."/>
            <person name="Sangwan N."/>
            <person name="Lata P."/>
            <person name="Kaur J."/>
            <person name="Dua A."/>
            <person name="Singh A.K."/>
            <person name="Verma M."/>
            <person name="Kaur J."/>
            <person name="Khurana J.P."/>
            <person name="Khurana P."/>
            <person name="Mathur S."/>
            <person name="Lal R."/>
        </authorList>
    </citation>
    <scope>NUCLEOTIDE SEQUENCE [LARGE SCALE GENOMIC DNA]</scope>
    <source>
        <strain evidence="2">DSM 16412 / CCM 7286 / MTCC 6364 / B90A</strain>
    </source>
</reference>
<dbReference type="Proteomes" id="UP000004550">
    <property type="component" value="Chromosome"/>
</dbReference>
<dbReference type="KEGG" id="sinb:SIDU_08820"/>
<proteinExistence type="predicted"/>
<gene>
    <name evidence="1" type="ORF">SIDU_08820</name>
</gene>
<organism evidence="1 2">
    <name type="scientific">Sphingobium indicum (strain DSM 16412 / CCM 7286 / MTCC 6364 / B90A)</name>
    <dbReference type="NCBI Taxonomy" id="861109"/>
    <lineage>
        <taxon>Bacteria</taxon>
        <taxon>Pseudomonadati</taxon>
        <taxon>Pseudomonadota</taxon>
        <taxon>Alphaproteobacteria</taxon>
        <taxon>Sphingomonadales</taxon>
        <taxon>Sphingomonadaceae</taxon>
        <taxon>Sphingobium</taxon>
    </lineage>
</organism>
<evidence type="ECO:0000313" key="1">
    <source>
        <dbReference type="EMBL" id="APL94596.1"/>
    </source>
</evidence>
<protein>
    <submittedName>
        <fullName evidence="1">Uncharacterized protein</fullName>
    </submittedName>
</protein>
<dbReference type="AlphaFoldDB" id="A0A1L5BP05"/>
<sequence>MVGVMLRGSAVIAAILSGNAQGHSSFGPSEWMQDGACMPAYRALHASRPRNLPCCVPARRAAPLPCPRS</sequence>